<dbReference type="SUPFAM" id="SSF46689">
    <property type="entry name" value="Homeodomain-like"/>
    <property type="match status" value="1"/>
</dbReference>
<dbReference type="GO" id="GO:0001517">
    <property type="term" value="F:N-acetylglucosamine 6-O-sulfotransferase activity"/>
    <property type="evidence" value="ECO:0007669"/>
    <property type="project" value="TreeGrafter"/>
</dbReference>
<feature type="domain" description="Transposase Tc1-like" evidence="3">
    <location>
        <begin position="381"/>
        <end position="444"/>
    </location>
</feature>
<feature type="region of interest" description="Disordered" evidence="2">
    <location>
        <begin position="476"/>
        <end position="500"/>
    </location>
</feature>
<name>A0A9D4YRP8_RHISA</name>
<feature type="region of interest" description="Disordered" evidence="2">
    <location>
        <begin position="39"/>
        <end position="65"/>
    </location>
</feature>
<dbReference type="VEuPathDB" id="VectorBase:RSAN_048521"/>
<organism evidence="5 6">
    <name type="scientific">Rhipicephalus sanguineus</name>
    <name type="common">Brown dog tick</name>
    <name type="synonym">Ixodes sanguineus</name>
    <dbReference type="NCBI Taxonomy" id="34632"/>
    <lineage>
        <taxon>Eukaryota</taxon>
        <taxon>Metazoa</taxon>
        <taxon>Ecdysozoa</taxon>
        <taxon>Arthropoda</taxon>
        <taxon>Chelicerata</taxon>
        <taxon>Arachnida</taxon>
        <taxon>Acari</taxon>
        <taxon>Parasitiformes</taxon>
        <taxon>Ixodida</taxon>
        <taxon>Ixodoidea</taxon>
        <taxon>Ixodidae</taxon>
        <taxon>Rhipicephalinae</taxon>
        <taxon>Rhipicephalus</taxon>
        <taxon>Rhipicephalus</taxon>
    </lineage>
</organism>
<dbReference type="GO" id="GO:0006313">
    <property type="term" value="P:DNA transposition"/>
    <property type="evidence" value="ECO:0007669"/>
    <property type="project" value="InterPro"/>
</dbReference>
<dbReference type="InterPro" id="IPR038717">
    <property type="entry name" value="Tc1-like_DDE_dom"/>
</dbReference>
<dbReference type="Gene3D" id="3.30.420.10">
    <property type="entry name" value="Ribonuclease H-like superfamily/Ribonuclease H"/>
    <property type="match status" value="2"/>
</dbReference>
<dbReference type="InterPro" id="IPR009057">
    <property type="entry name" value="Homeodomain-like_sf"/>
</dbReference>
<dbReference type="PANTHER" id="PTHR10704">
    <property type="entry name" value="CARBOHYDRATE SULFOTRANSFERASE"/>
    <property type="match status" value="1"/>
</dbReference>
<keyword evidence="6" id="KW-1185">Reference proteome</keyword>
<dbReference type="AlphaFoldDB" id="A0A9D4YRP8"/>
<gene>
    <name evidence="5" type="ORF">HPB52_025030</name>
</gene>
<evidence type="ECO:0000313" key="5">
    <source>
        <dbReference type="EMBL" id="KAH7986358.1"/>
    </source>
</evidence>
<dbReference type="VEuPathDB" id="VectorBase:RSAN_039049"/>
<accession>A0A9D4YRP8</accession>
<dbReference type="Pfam" id="PF13358">
    <property type="entry name" value="DDE_3"/>
    <property type="match status" value="1"/>
</dbReference>
<protein>
    <recommendedName>
        <fullName evidence="7">Transposase</fullName>
    </recommendedName>
</protein>
<dbReference type="GO" id="GO:0006790">
    <property type="term" value="P:sulfur compound metabolic process"/>
    <property type="evidence" value="ECO:0007669"/>
    <property type="project" value="TreeGrafter"/>
</dbReference>
<dbReference type="VEuPathDB" id="VectorBase:RSAN_028306"/>
<dbReference type="Pfam" id="PF01498">
    <property type="entry name" value="HTH_Tnp_Tc3_2"/>
    <property type="match status" value="1"/>
</dbReference>
<comment type="subcellular location">
    <subcellularLocation>
        <location evidence="1">Nucleus</location>
    </subcellularLocation>
</comment>
<evidence type="ECO:0000313" key="6">
    <source>
        <dbReference type="Proteomes" id="UP000821837"/>
    </source>
</evidence>
<dbReference type="GO" id="GO:0006044">
    <property type="term" value="P:N-acetylglucosamine metabolic process"/>
    <property type="evidence" value="ECO:0007669"/>
    <property type="project" value="TreeGrafter"/>
</dbReference>
<evidence type="ECO:0000259" key="3">
    <source>
        <dbReference type="Pfam" id="PF01498"/>
    </source>
</evidence>
<dbReference type="InterPro" id="IPR036397">
    <property type="entry name" value="RNaseH_sf"/>
</dbReference>
<dbReference type="Proteomes" id="UP000821837">
    <property type="component" value="Unassembled WGS sequence"/>
</dbReference>
<sequence length="597" mass="67006">MYIFLYGPNFSNPKPSGVATIHSSQNSSAAGGRYPRRALDQAKPKNGTTSVDNLESPTPPTTQPERVTEVVLETSSVIQTATASKNAETGTTATTGVGATATVAYLTKRTVKCDAHDDVNETSNNAASSSDQNETITKNMTVELTKQFAHTNPLEEPAKVRRILVVSYFRSWSSFLGQLLSANPQTFYHFEPLRMLAEASRLHGADALRALDYFTDFFGCDFTNHSDHLQLAMEHPHWFCQNTYLWSVCKGVERICFDPKFLNALCKKAPTQGLRADVLCDEIERDMDVFVNMSRNFPGRAIQPFILSPDRIMARVPDDERRSIVDLSLKGYSQRYIGALDNRPLKTVNRIIQAYKYEGRIQDAPRAPRPKATTDDEDALIVAAAVRNPFLPAPAIREDLDLDVSDTTVRRRLRTAGLRSRVAAQKPLLTAANKDARRQFAELHEAWTSEEWGRVIFSDESTFSTRQDQRLRVWRLPGTRNDPDNVQGVSASGRSSDRSPIHTARAVKEFQAEQHMQLLEWPPKGADLNVIENVWGRLKASLARKPLYSATSDQLWAQVSNEWERLKADREYVRSLYDSLPSRIAAVVAVSGHMTRY</sequence>
<evidence type="ECO:0000256" key="2">
    <source>
        <dbReference type="SAM" id="MobiDB-lite"/>
    </source>
</evidence>
<dbReference type="PANTHER" id="PTHR10704:SF44">
    <property type="entry name" value="LD35051P-RELATED"/>
    <property type="match status" value="1"/>
</dbReference>
<dbReference type="GO" id="GO:0005634">
    <property type="term" value="C:nucleus"/>
    <property type="evidence" value="ECO:0007669"/>
    <property type="project" value="UniProtKB-SubCell"/>
</dbReference>
<feature type="compositionally biased region" description="Polar residues" evidence="2">
    <location>
        <begin position="46"/>
        <end position="56"/>
    </location>
</feature>
<reference evidence="5" key="1">
    <citation type="journal article" date="2020" name="Cell">
        <title>Large-Scale Comparative Analyses of Tick Genomes Elucidate Their Genetic Diversity and Vector Capacities.</title>
        <authorList>
            <consortium name="Tick Genome and Microbiome Consortium (TIGMIC)"/>
            <person name="Jia N."/>
            <person name="Wang J."/>
            <person name="Shi W."/>
            <person name="Du L."/>
            <person name="Sun Y."/>
            <person name="Zhan W."/>
            <person name="Jiang J.F."/>
            <person name="Wang Q."/>
            <person name="Zhang B."/>
            <person name="Ji P."/>
            <person name="Bell-Sakyi L."/>
            <person name="Cui X.M."/>
            <person name="Yuan T.T."/>
            <person name="Jiang B.G."/>
            <person name="Yang W.F."/>
            <person name="Lam T.T."/>
            <person name="Chang Q.C."/>
            <person name="Ding S.J."/>
            <person name="Wang X.J."/>
            <person name="Zhu J.G."/>
            <person name="Ruan X.D."/>
            <person name="Zhao L."/>
            <person name="Wei J.T."/>
            <person name="Ye R.Z."/>
            <person name="Que T.C."/>
            <person name="Du C.H."/>
            <person name="Zhou Y.H."/>
            <person name="Cheng J.X."/>
            <person name="Dai P.F."/>
            <person name="Guo W.B."/>
            <person name="Han X.H."/>
            <person name="Huang E.J."/>
            <person name="Li L.F."/>
            <person name="Wei W."/>
            <person name="Gao Y.C."/>
            <person name="Liu J.Z."/>
            <person name="Shao H.Z."/>
            <person name="Wang X."/>
            <person name="Wang C.C."/>
            <person name="Yang T.C."/>
            <person name="Huo Q.B."/>
            <person name="Li W."/>
            <person name="Chen H.Y."/>
            <person name="Chen S.E."/>
            <person name="Zhou L.G."/>
            <person name="Ni X.B."/>
            <person name="Tian J.H."/>
            <person name="Sheng Y."/>
            <person name="Liu T."/>
            <person name="Pan Y.S."/>
            <person name="Xia L.Y."/>
            <person name="Li J."/>
            <person name="Zhao F."/>
            <person name="Cao W.C."/>
        </authorList>
    </citation>
    <scope>NUCLEOTIDE SEQUENCE</scope>
    <source>
        <strain evidence="5">Rsan-2018</strain>
    </source>
</reference>
<dbReference type="EMBL" id="JABSTV010000469">
    <property type="protein sequence ID" value="KAH7986358.1"/>
    <property type="molecule type" value="Genomic_DNA"/>
</dbReference>
<evidence type="ECO:0000259" key="4">
    <source>
        <dbReference type="Pfam" id="PF13358"/>
    </source>
</evidence>
<reference evidence="5" key="2">
    <citation type="submission" date="2021-09" db="EMBL/GenBank/DDBJ databases">
        <authorList>
            <person name="Jia N."/>
            <person name="Wang J."/>
            <person name="Shi W."/>
            <person name="Du L."/>
            <person name="Sun Y."/>
            <person name="Zhan W."/>
            <person name="Jiang J."/>
            <person name="Wang Q."/>
            <person name="Zhang B."/>
            <person name="Ji P."/>
            <person name="Sakyi L.B."/>
            <person name="Cui X."/>
            <person name="Yuan T."/>
            <person name="Jiang B."/>
            <person name="Yang W."/>
            <person name="Lam T.T.-Y."/>
            <person name="Chang Q."/>
            <person name="Ding S."/>
            <person name="Wang X."/>
            <person name="Zhu J."/>
            <person name="Ruan X."/>
            <person name="Zhao L."/>
            <person name="Wei J."/>
            <person name="Que T."/>
            <person name="Du C."/>
            <person name="Cheng J."/>
            <person name="Dai P."/>
            <person name="Han X."/>
            <person name="Huang E."/>
            <person name="Gao Y."/>
            <person name="Liu J."/>
            <person name="Shao H."/>
            <person name="Ye R."/>
            <person name="Li L."/>
            <person name="Wei W."/>
            <person name="Wang X."/>
            <person name="Wang C."/>
            <person name="Huo Q."/>
            <person name="Li W."/>
            <person name="Guo W."/>
            <person name="Chen H."/>
            <person name="Chen S."/>
            <person name="Zhou L."/>
            <person name="Zhou L."/>
            <person name="Ni X."/>
            <person name="Tian J."/>
            <person name="Zhou Y."/>
            <person name="Sheng Y."/>
            <person name="Liu T."/>
            <person name="Pan Y."/>
            <person name="Xia L."/>
            <person name="Li J."/>
            <person name="Zhao F."/>
            <person name="Cao W."/>
        </authorList>
    </citation>
    <scope>NUCLEOTIDE SEQUENCE</scope>
    <source>
        <strain evidence="5">Rsan-2018</strain>
        <tissue evidence="5">Larvae</tissue>
    </source>
</reference>
<dbReference type="InterPro" id="IPR051135">
    <property type="entry name" value="Gal/GlcNAc/GalNAc_ST"/>
</dbReference>
<proteinExistence type="predicted"/>
<feature type="domain" description="Tc1-like transposase DDE" evidence="4">
    <location>
        <begin position="497"/>
        <end position="546"/>
    </location>
</feature>
<dbReference type="InterPro" id="IPR002492">
    <property type="entry name" value="Transposase_Tc1-like"/>
</dbReference>
<evidence type="ECO:0000256" key="1">
    <source>
        <dbReference type="ARBA" id="ARBA00004123"/>
    </source>
</evidence>
<evidence type="ECO:0008006" key="7">
    <source>
        <dbReference type="Google" id="ProtNLM"/>
    </source>
</evidence>
<dbReference type="GO" id="GO:0015074">
    <property type="term" value="P:DNA integration"/>
    <property type="evidence" value="ECO:0007669"/>
    <property type="project" value="InterPro"/>
</dbReference>
<comment type="caution">
    <text evidence="5">The sequence shown here is derived from an EMBL/GenBank/DDBJ whole genome shotgun (WGS) entry which is preliminary data.</text>
</comment>
<dbReference type="GO" id="GO:0003677">
    <property type="term" value="F:DNA binding"/>
    <property type="evidence" value="ECO:0007669"/>
    <property type="project" value="InterPro"/>
</dbReference>